<dbReference type="Pfam" id="PF00156">
    <property type="entry name" value="Pribosyltran"/>
    <property type="match status" value="1"/>
</dbReference>
<keyword evidence="2" id="KW-0808">Transferase</keyword>
<dbReference type="Gene3D" id="3.40.50.2020">
    <property type="match status" value="1"/>
</dbReference>
<dbReference type="Gene3D" id="3.30.1310.20">
    <property type="entry name" value="PRTase-like"/>
    <property type="match status" value="1"/>
</dbReference>
<gene>
    <name evidence="2" type="ORF">ACFPPA_08895</name>
</gene>
<reference evidence="3" key="1">
    <citation type="journal article" date="2019" name="Int. J. Syst. Evol. Microbiol.">
        <title>The Global Catalogue of Microorganisms (GCM) 10K type strain sequencing project: providing services to taxonomists for standard genome sequencing and annotation.</title>
        <authorList>
            <consortium name="The Broad Institute Genomics Platform"/>
            <consortium name="The Broad Institute Genome Sequencing Center for Infectious Disease"/>
            <person name="Wu L."/>
            <person name="Ma J."/>
        </authorList>
    </citation>
    <scope>NUCLEOTIDE SEQUENCE [LARGE SCALE GENOMIC DNA]</scope>
    <source>
        <strain evidence="3">CGMCC 1.16619</strain>
    </source>
</reference>
<dbReference type="InterPro" id="IPR000836">
    <property type="entry name" value="PRTase_dom"/>
</dbReference>
<dbReference type="GO" id="GO:0016757">
    <property type="term" value="F:glycosyltransferase activity"/>
    <property type="evidence" value="ECO:0007669"/>
    <property type="project" value="UniProtKB-KW"/>
</dbReference>
<keyword evidence="2" id="KW-0328">Glycosyltransferase</keyword>
<dbReference type="Proteomes" id="UP001596114">
    <property type="component" value="Unassembled WGS sequence"/>
</dbReference>
<evidence type="ECO:0000313" key="3">
    <source>
        <dbReference type="Proteomes" id="UP001596114"/>
    </source>
</evidence>
<evidence type="ECO:0000259" key="1">
    <source>
        <dbReference type="Pfam" id="PF00156"/>
    </source>
</evidence>
<comment type="caution">
    <text evidence="2">The sequence shown here is derived from an EMBL/GenBank/DDBJ whole genome shotgun (WGS) entry which is preliminary data.</text>
</comment>
<dbReference type="EMBL" id="JBHSNF010000001">
    <property type="protein sequence ID" value="MFC5525856.1"/>
    <property type="molecule type" value="Genomic_DNA"/>
</dbReference>
<dbReference type="SUPFAM" id="SSF53271">
    <property type="entry name" value="PRTase-like"/>
    <property type="match status" value="1"/>
</dbReference>
<keyword evidence="3" id="KW-1185">Reference proteome</keyword>
<organism evidence="2 3">
    <name type="scientific">Rhodanobacter ginsengisoli</name>
    <dbReference type="NCBI Taxonomy" id="418646"/>
    <lineage>
        <taxon>Bacteria</taxon>
        <taxon>Pseudomonadati</taxon>
        <taxon>Pseudomonadota</taxon>
        <taxon>Gammaproteobacteria</taxon>
        <taxon>Lysobacterales</taxon>
        <taxon>Rhodanobacteraceae</taxon>
        <taxon>Rhodanobacter</taxon>
    </lineage>
</organism>
<name>A0ABW0QLN1_9GAMM</name>
<feature type="domain" description="Phosphoribosyltransferase" evidence="1">
    <location>
        <begin position="42"/>
        <end position="198"/>
    </location>
</feature>
<dbReference type="CDD" id="cd06223">
    <property type="entry name" value="PRTases_typeI"/>
    <property type="match status" value="1"/>
</dbReference>
<evidence type="ECO:0000313" key="2">
    <source>
        <dbReference type="EMBL" id="MFC5525856.1"/>
    </source>
</evidence>
<proteinExistence type="predicted"/>
<sequence length="253" mass="27071">MTRAGSVDLRQNALRGPEQTVFHCSMECAPMSLLPFLDRIQAGQFLADRLSGWRGRHPLILAIPRGAVPIGRVLADALDGDLDVVLVRKLGAPFNPEYAVGAVDESGDVQLSPYADSVGADESYLAGEVARQLRRIREQRRLYGEGGEPIDPQGRVVIVVDDGLATGATMAAALAWVRKRTPAHLICAVPVASGDALARMARLADEVVCLAAPADFSSVGAHYMRFQQVEDAEVIAALRRRDKATGRAPPSPG</sequence>
<protein>
    <submittedName>
        <fullName evidence="2">Phosphoribosyltransferase</fullName>
    </submittedName>
</protein>
<dbReference type="InterPro" id="IPR029057">
    <property type="entry name" value="PRTase-like"/>
</dbReference>
<dbReference type="RefSeq" id="WP_377319333.1">
    <property type="nucleotide sequence ID" value="NZ_JBHSNF010000001.1"/>
</dbReference>
<accession>A0ABW0QLN1</accession>